<gene>
    <name evidence="10" type="ORF">GCM10009411_22200</name>
</gene>
<feature type="signal peptide" evidence="9">
    <location>
        <begin position="1"/>
        <end position="20"/>
    </location>
</feature>
<dbReference type="Gene3D" id="3.40.50.10610">
    <property type="entry name" value="ABC-type transport auxiliary lipoprotein component"/>
    <property type="match status" value="1"/>
</dbReference>
<proteinExistence type="inferred from homology"/>
<dbReference type="InterPro" id="IPR005534">
    <property type="entry name" value="Curli_assmbl/transp-comp_CsgG"/>
</dbReference>
<keyword evidence="7" id="KW-0564">Palmitate</keyword>
<keyword evidence="11" id="KW-1185">Reference proteome</keyword>
<evidence type="ECO:0000256" key="5">
    <source>
        <dbReference type="ARBA" id="ARBA00022729"/>
    </source>
</evidence>
<keyword evidence="6" id="KW-0472">Membrane</keyword>
<evidence type="ECO:0000256" key="4">
    <source>
        <dbReference type="ARBA" id="ARBA00022475"/>
    </source>
</evidence>
<keyword evidence="5 9" id="KW-0732">Signal</keyword>
<keyword evidence="8" id="KW-0449">Lipoprotein</keyword>
<reference evidence="11" key="1">
    <citation type="journal article" date="2019" name="Int. J. Syst. Evol. Microbiol.">
        <title>The Global Catalogue of Microorganisms (GCM) 10K type strain sequencing project: providing services to taxonomists for standard genome sequencing and annotation.</title>
        <authorList>
            <consortium name="The Broad Institute Genomics Platform"/>
            <consortium name="The Broad Institute Genome Sequencing Center for Infectious Disease"/>
            <person name="Wu L."/>
            <person name="Ma J."/>
        </authorList>
    </citation>
    <scope>NUCLEOTIDE SEQUENCE [LARGE SCALE GENOMIC DNA]</scope>
    <source>
        <strain evidence="11">JCM 32306</strain>
    </source>
</reference>
<keyword evidence="4" id="KW-1003">Cell membrane</keyword>
<comment type="caution">
    <text evidence="10">The sequence shown here is derived from an EMBL/GenBank/DDBJ whole genome shotgun (WGS) entry which is preliminary data.</text>
</comment>
<feature type="chain" id="PRO_5047090832" description="Curli production assembly/transport component CsgG" evidence="9">
    <location>
        <begin position="21"/>
        <end position="323"/>
    </location>
</feature>
<dbReference type="PANTHER" id="PTHR41164">
    <property type="entry name" value="CURLI PRODUCTION ASSEMBLY/TRANSPORT COMPONENT CSGG"/>
    <property type="match status" value="1"/>
</dbReference>
<sequence>MNKALPLIVVMCASLTTACATLDKKQVVATAQPAVAVSVTQTDAALNTKSLKRKVAIGRFTNETTYGQGFFIDEDNNRIGKQAMDILSSKLFQTGKFIMLERADLGQIEKELKMGGSATLKNAADYLIVGSITEFGRKEVSDVGVFSRVKKQEANAKVNIRIVDVSTGQIIYSEEGKGIAYSEAGSVMGVGDRAGYDSSLNDKVLDVAITNLASNVIENMLDKPWQSYILSYDEGNVIISGGNSQNITPGTQFEVIKEGKKVKNPQTGMFITLPGKAIGVIEVTSSFGDTPESEVSFATIVSGNLDQYIKAQDYTGLFIQEMK</sequence>
<accession>A0ABQ2RAY5</accession>
<dbReference type="Proteomes" id="UP000619118">
    <property type="component" value="Unassembled WGS sequence"/>
</dbReference>
<evidence type="ECO:0000313" key="11">
    <source>
        <dbReference type="Proteomes" id="UP000619118"/>
    </source>
</evidence>
<dbReference type="PROSITE" id="PS51257">
    <property type="entry name" value="PROKAR_LIPOPROTEIN"/>
    <property type="match status" value="1"/>
</dbReference>
<evidence type="ECO:0000256" key="1">
    <source>
        <dbReference type="ARBA" id="ARBA00003989"/>
    </source>
</evidence>
<comment type="similarity">
    <text evidence="2">Belongs to the CsgG family.</text>
</comment>
<dbReference type="RefSeq" id="WP_160053990.1">
    <property type="nucleotide sequence ID" value="NZ_BMQX01000015.1"/>
</dbReference>
<name>A0ABQ2RAY5_9GAMM</name>
<dbReference type="EMBL" id="BMQX01000015">
    <property type="protein sequence ID" value="GGQ21665.1"/>
    <property type="molecule type" value="Genomic_DNA"/>
</dbReference>
<organism evidence="10 11">
    <name type="scientific">Shewanella litoralis</name>
    <dbReference type="NCBI Taxonomy" id="2282700"/>
    <lineage>
        <taxon>Bacteria</taxon>
        <taxon>Pseudomonadati</taxon>
        <taxon>Pseudomonadota</taxon>
        <taxon>Gammaproteobacteria</taxon>
        <taxon>Alteromonadales</taxon>
        <taxon>Shewanellaceae</taxon>
        <taxon>Shewanella</taxon>
    </lineage>
</organism>
<comment type="function">
    <text evidence="1">May be involved in the biogenesis of curli organelles.</text>
</comment>
<evidence type="ECO:0000256" key="8">
    <source>
        <dbReference type="ARBA" id="ARBA00023288"/>
    </source>
</evidence>
<evidence type="ECO:0000313" key="10">
    <source>
        <dbReference type="EMBL" id="GGQ21665.1"/>
    </source>
</evidence>
<protein>
    <recommendedName>
        <fullName evidence="3">Curli production assembly/transport component CsgG</fullName>
    </recommendedName>
</protein>
<dbReference type="Pfam" id="PF03783">
    <property type="entry name" value="CsgG"/>
    <property type="match status" value="1"/>
</dbReference>
<evidence type="ECO:0000256" key="9">
    <source>
        <dbReference type="SAM" id="SignalP"/>
    </source>
</evidence>
<evidence type="ECO:0000256" key="3">
    <source>
        <dbReference type="ARBA" id="ARBA00014028"/>
    </source>
</evidence>
<evidence type="ECO:0000256" key="2">
    <source>
        <dbReference type="ARBA" id="ARBA00008899"/>
    </source>
</evidence>
<evidence type="ECO:0000256" key="7">
    <source>
        <dbReference type="ARBA" id="ARBA00023139"/>
    </source>
</evidence>
<evidence type="ECO:0000256" key="6">
    <source>
        <dbReference type="ARBA" id="ARBA00023136"/>
    </source>
</evidence>
<dbReference type="PANTHER" id="PTHR41164:SF1">
    <property type="entry name" value="CURLI PRODUCTION ASSEMBLY_TRANSPORT COMPONENT CSGG"/>
    <property type="match status" value="1"/>
</dbReference>